<gene>
    <name evidence="1" type="ORF">ACOC_LOCUS2306</name>
</gene>
<dbReference type="WBParaSite" id="ACOC_0000230601-mRNA-1">
    <property type="protein sequence ID" value="ACOC_0000230601-mRNA-1"/>
    <property type="gene ID" value="ACOC_0000230601"/>
</dbReference>
<name>A0A0R3PE55_ANGCS</name>
<dbReference type="AlphaFoldDB" id="A0A0R3PE55"/>
<sequence length="116" mass="13802">MRRVLLNIAEEWWNNRSGDKFWLEKKGKHFIFVIKTVQKSRIKKKESRLARKDITCYRIPHLLPYPCVKLPTEKNKKRLKFLFFQSRSDGSTLKKVESLKGEFTEKSKSSTNVEKA</sequence>
<protein>
    <submittedName>
        <fullName evidence="3">Ovule protein</fullName>
    </submittedName>
</protein>
<accession>A0A0R3PE55</accession>
<reference evidence="3" key="1">
    <citation type="submission" date="2017-02" db="UniProtKB">
        <authorList>
            <consortium name="WormBaseParasite"/>
        </authorList>
    </citation>
    <scope>IDENTIFICATION</scope>
</reference>
<proteinExistence type="predicted"/>
<keyword evidence="2" id="KW-1185">Reference proteome</keyword>
<evidence type="ECO:0000313" key="2">
    <source>
        <dbReference type="Proteomes" id="UP000267027"/>
    </source>
</evidence>
<evidence type="ECO:0000313" key="1">
    <source>
        <dbReference type="EMBL" id="VDM53891.1"/>
    </source>
</evidence>
<organism evidence="3">
    <name type="scientific">Angiostrongylus costaricensis</name>
    <name type="common">Nematode worm</name>
    <dbReference type="NCBI Taxonomy" id="334426"/>
    <lineage>
        <taxon>Eukaryota</taxon>
        <taxon>Metazoa</taxon>
        <taxon>Ecdysozoa</taxon>
        <taxon>Nematoda</taxon>
        <taxon>Chromadorea</taxon>
        <taxon>Rhabditida</taxon>
        <taxon>Rhabditina</taxon>
        <taxon>Rhabditomorpha</taxon>
        <taxon>Strongyloidea</taxon>
        <taxon>Metastrongylidae</taxon>
        <taxon>Angiostrongylus</taxon>
    </lineage>
</organism>
<dbReference type="EMBL" id="UYYA01000441">
    <property type="protein sequence ID" value="VDM53891.1"/>
    <property type="molecule type" value="Genomic_DNA"/>
</dbReference>
<dbReference type="Proteomes" id="UP000267027">
    <property type="component" value="Unassembled WGS sequence"/>
</dbReference>
<reference evidence="1 2" key="2">
    <citation type="submission" date="2018-11" db="EMBL/GenBank/DDBJ databases">
        <authorList>
            <consortium name="Pathogen Informatics"/>
        </authorList>
    </citation>
    <scope>NUCLEOTIDE SEQUENCE [LARGE SCALE GENOMIC DNA]</scope>
    <source>
        <strain evidence="1 2">Costa Rica</strain>
    </source>
</reference>
<evidence type="ECO:0000313" key="3">
    <source>
        <dbReference type="WBParaSite" id="ACOC_0000230601-mRNA-1"/>
    </source>
</evidence>